<name>R7U793_CAPTE</name>
<dbReference type="Gene3D" id="1.25.40.10">
    <property type="entry name" value="Tetratricopeptide repeat domain"/>
    <property type="match status" value="1"/>
</dbReference>
<dbReference type="InterPro" id="IPR045054">
    <property type="entry name" value="P4HA-like"/>
</dbReference>
<dbReference type="InterPro" id="IPR006620">
    <property type="entry name" value="Pro_4_hyd_alph"/>
</dbReference>
<reference evidence="12" key="3">
    <citation type="submission" date="2015-06" db="UniProtKB">
        <authorList>
            <consortium name="EnsemblMetazoa"/>
        </authorList>
    </citation>
    <scope>IDENTIFICATION</scope>
</reference>
<evidence type="ECO:0000259" key="10">
    <source>
        <dbReference type="PROSITE" id="PS51471"/>
    </source>
</evidence>
<gene>
    <name evidence="11" type="ORF">CAPTEDRAFT_227850</name>
</gene>
<evidence type="ECO:0000313" key="12">
    <source>
        <dbReference type="EnsemblMetazoa" id="CapteP227850"/>
    </source>
</evidence>
<evidence type="ECO:0000256" key="7">
    <source>
        <dbReference type="ARBA" id="ARBA00023004"/>
    </source>
</evidence>
<dbReference type="SMART" id="SM00702">
    <property type="entry name" value="P4Hc"/>
    <property type="match status" value="1"/>
</dbReference>
<dbReference type="GO" id="GO:0031418">
    <property type="term" value="F:L-ascorbic acid binding"/>
    <property type="evidence" value="ECO:0007669"/>
    <property type="project" value="UniProtKB-KW"/>
</dbReference>
<keyword evidence="3" id="KW-0256">Endoplasmic reticulum</keyword>
<keyword evidence="9" id="KW-0732">Signal</keyword>
<feature type="chain" id="PRO_5008787731" description="Fe2OG dioxygenase domain-containing protein" evidence="9">
    <location>
        <begin position="19"/>
        <end position="475"/>
    </location>
</feature>
<evidence type="ECO:0000256" key="9">
    <source>
        <dbReference type="SAM" id="SignalP"/>
    </source>
</evidence>
<evidence type="ECO:0000256" key="4">
    <source>
        <dbReference type="ARBA" id="ARBA00022896"/>
    </source>
</evidence>
<keyword evidence="5" id="KW-0223">Dioxygenase</keyword>
<dbReference type="GO" id="GO:0005783">
    <property type="term" value="C:endoplasmic reticulum"/>
    <property type="evidence" value="ECO:0007669"/>
    <property type="project" value="TreeGrafter"/>
</dbReference>
<evidence type="ECO:0000256" key="6">
    <source>
        <dbReference type="ARBA" id="ARBA00023002"/>
    </source>
</evidence>
<dbReference type="EnsemblMetazoa" id="CapteT227850">
    <property type="protein sequence ID" value="CapteP227850"/>
    <property type="gene ID" value="CapteG227850"/>
</dbReference>
<reference evidence="11 13" key="2">
    <citation type="journal article" date="2013" name="Nature">
        <title>Insights into bilaterian evolution from three spiralian genomes.</title>
        <authorList>
            <person name="Simakov O."/>
            <person name="Marletaz F."/>
            <person name="Cho S.J."/>
            <person name="Edsinger-Gonzales E."/>
            <person name="Havlak P."/>
            <person name="Hellsten U."/>
            <person name="Kuo D.H."/>
            <person name="Larsson T."/>
            <person name="Lv J."/>
            <person name="Arendt D."/>
            <person name="Savage R."/>
            <person name="Osoegawa K."/>
            <person name="de Jong P."/>
            <person name="Grimwood J."/>
            <person name="Chapman J.A."/>
            <person name="Shapiro H."/>
            <person name="Aerts A."/>
            <person name="Otillar R.P."/>
            <person name="Terry A.Y."/>
            <person name="Boore J.L."/>
            <person name="Grigoriev I.V."/>
            <person name="Lindberg D.R."/>
            <person name="Seaver E.C."/>
            <person name="Weisblat D.A."/>
            <person name="Putnam N.H."/>
            <person name="Rokhsar D.S."/>
        </authorList>
    </citation>
    <scope>NUCLEOTIDE SEQUENCE</scope>
    <source>
        <strain evidence="11 13">I ESC-2004</strain>
    </source>
</reference>
<proteinExistence type="predicted"/>
<sequence length="475" mass="53469">MWLAGVWILLEALKMCSSGKCYEQGHYALTSFHTNKEQFIKYIDSDSRASLPSESAFFASCLTLIHLQRINNISMEDFAQGLMPNHVEVEPCGQISDVMNADDFYLVGSVAFRFDFYDESVTWLQKAEDLKMKETQNDTAENFDKFVQLCLNPTRATHQDLFCLNKQMRNSYGLWKTELLHANPEIYLFHDFISDSEIQRLKDMAEPQFQSSAVLDDTGGESFFDVSRLSSTAFVNDSNDLVASLNRRVSKLTGLQTEVLDSFSESESLQVLRYGPGGLYTPHYDTLGSEADLPPYIQHTGDRIATFILYLDIATAGGATVFPLLPMSIPIQKGAAAFWFNLHPDGSLDRRTLHAACPVIRGTKWECVIVSNDMTSDHEMFTVGKRRTEIVRLIICILLTDGDLCGVSPIALHSSRDLACNHCRVISISGIPEASSDLDAKDPYQFLMPLVVATKWIREHAQWRSRPCEKHPTKS</sequence>
<dbReference type="PANTHER" id="PTHR10869">
    <property type="entry name" value="PROLYL 4-HYDROXYLASE ALPHA SUBUNIT"/>
    <property type="match status" value="1"/>
</dbReference>
<evidence type="ECO:0000256" key="2">
    <source>
        <dbReference type="ARBA" id="ARBA00022723"/>
    </source>
</evidence>
<feature type="domain" description="Fe2OG dioxygenase" evidence="10">
    <location>
        <begin position="265"/>
        <end position="376"/>
    </location>
</feature>
<dbReference type="HOGENOM" id="CLU_575202_0_0_1"/>
<dbReference type="STRING" id="283909.R7U793"/>
<evidence type="ECO:0000256" key="3">
    <source>
        <dbReference type="ARBA" id="ARBA00022824"/>
    </source>
</evidence>
<feature type="signal peptide" evidence="9">
    <location>
        <begin position="1"/>
        <end position="18"/>
    </location>
</feature>
<dbReference type="AlphaFoldDB" id="R7U793"/>
<dbReference type="EMBL" id="AMQN01001639">
    <property type="status" value="NOT_ANNOTATED_CDS"/>
    <property type="molecule type" value="Genomic_DNA"/>
</dbReference>
<dbReference type="GO" id="GO:0004656">
    <property type="term" value="F:procollagen-proline 4-dioxygenase activity"/>
    <property type="evidence" value="ECO:0007669"/>
    <property type="project" value="TreeGrafter"/>
</dbReference>
<dbReference type="Gene3D" id="2.60.120.620">
    <property type="entry name" value="q2cbj1_9rhob like domain"/>
    <property type="match status" value="1"/>
</dbReference>
<reference evidence="13" key="1">
    <citation type="submission" date="2012-12" db="EMBL/GenBank/DDBJ databases">
        <authorList>
            <person name="Hellsten U."/>
            <person name="Grimwood J."/>
            <person name="Chapman J.A."/>
            <person name="Shapiro H."/>
            <person name="Aerts A."/>
            <person name="Otillar R.P."/>
            <person name="Terry A.Y."/>
            <person name="Boore J.L."/>
            <person name="Simakov O."/>
            <person name="Marletaz F."/>
            <person name="Cho S.-J."/>
            <person name="Edsinger-Gonzales E."/>
            <person name="Havlak P."/>
            <person name="Kuo D.-H."/>
            <person name="Larsson T."/>
            <person name="Lv J."/>
            <person name="Arendt D."/>
            <person name="Savage R."/>
            <person name="Osoegawa K."/>
            <person name="de Jong P."/>
            <person name="Lindberg D.R."/>
            <person name="Seaver E.C."/>
            <person name="Weisblat D.A."/>
            <person name="Putnam N.H."/>
            <person name="Grigoriev I.V."/>
            <person name="Rokhsar D.S."/>
        </authorList>
    </citation>
    <scope>NUCLEOTIDE SEQUENCE</scope>
    <source>
        <strain evidence="13">I ESC-2004</strain>
    </source>
</reference>
<keyword evidence="4" id="KW-0847">Vitamin C</keyword>
<dbReference type="InterPro" id="IPR005123">
    <property type="entry name" value="Oxoglu/Fe-dep_dioxygenase_dom"/>
</dbReference>
<evidence type="ECO:0000256" key="1">
    <source>
        <dbReference type="ARBA" id="ARBA00001961"/>
    </source>
</evidence>
<protein>
    <recommendedName>
        <fullName evidence="10">Fe2OG dioxygenase domain-containing protein</fullName>
    </recommendedName>
</protein>
<evidence type="ECO:0000256" key="5">
    <source>
        <dbReference type="ARBA" id="ARBA00022964"/>
    </source>
</evidence>
<dbReference type="EMBL" id="KB304239">
    <property type="protein sequence ID" value="ELU02240.1"/>
    <property type="molecule type" value="Genomic_DNA"/>
</dbReference>
<keyword evidence="6" id="KW-0560">Oxidoreductase</keyword>
<dbReference type="GO" id="GO:0005506">
    <property type="term" value="F:iron ion binding"/>
    <property type="evidence" value="ECO:0007669"/>
    <property type="project" value="InterPro"/>
</dbReference>
<organism evidence="11">
    <name type="scientific">Capitella teleta</name>
    <name type="common">Polychaete worm</name>
    <dbReference type="NCBI Taxonomy" id="283909"/>
    <lineage>
        <taxon>Eukaryota</taxon>
        <taxon>Metazoa</taxon>
        <taxon>Spiralia</taxon>
        <taxon>Lophotrochozoa</taxon>
        <taxon>Annelida</taxon>
        <taxon>Polychaeta</taxon>
        <taxon>Sedentaria</taxon>
        <taxon>Scolecida</taxon>
        <taxon>Capitellidae</taxon>
        <taxon>Capitella</taxon>
    </lineage>
</organism>
<comment type="cofactor">
    <cofactor evidence="1">
        <name>L-ascorbate</name>
        <dbReference type="ChEBI" id="CHEBI:38290"/>
    </cofactor>
</comment>
<keyword evidence="13" id="KW-1185">Reference proteome</keyword>
<evidence type="ECO:0000256" key="8">
    <source>
        <dbReference type="ARBA" id="ARBA00023180"/>
    </source>
</evidence>
<dbReference type="InterPro" id="IPR011990">
    <property type="entry name" value="TPR-like_helical_dom_sf"/>
</dbReference>
<dbReference type="OrthoDB" id="420380at2759"/>
<dbReference type="Pfam" id="PF13640">
    <property type="entry name" value="2OG-FeII_Oxy_3"/>
    <property type="match status" value="1"/>
</dbReference>
<keyword evidence="2" id="KW-0479">Metal-binding</keyword>
<keyword evidence="7" id="KW-0408">Iron</keyword>
<dbReference type="InterPro" id="IPR044862">
    <property type="entry name" value="Pro_4_hyd_alph_FE2OG_OXY"/>
</dbReference>
<evidence type="ECO:0000313" key="11">
    <source>
        <dbReference type="EMBL" id="ELU02240.1"/>
    </source>
</evidence>
<keyword evidence="8" id="KW-0325">Glycoprotein</keyword>
<evidence type="ECO:0000313" key="13">
    <source>
        <dbReference type="Proteomes" id="UP000014760"/>
    </source>
</evidence>
<dbReference type="PANTHER" id="PTHR10869:SF244">
    <property type="entry name" value="PROLYL 4-HYDROXYLASE SUBUNIT ALPHA-2"/>
    <property type="match status" value="1"/>
</dbReference>
<dbReference type="Proteomes" id="UP000014760">
    <property type="component" value="Unassembled WGS sequence"/>
</dbReference>
<dbReference type="PROSITE" id="PS51471">
    <property type="entry name" value="FE2OG_OXY"/>
    <property type="match status" value="1"/>
</dbReference>
<accession>R7U793</accession>